<name>A0A9N9Y968_9HYPO</name>
<dbReference type="Gene3D" id="2.70.150.10">
    <property type="entry name" value="Calcium-transporting ATPase, cytoplasmic transduction domain A"/>
    <property type="match status" value="1"/>
</dbReference>
<accession>A0A9N9Y968</accession>
<proteinExistence type="predicted"/>
<dbReference type="PANTHER" id="PTHR46594:SF4">
    <property type="entry name" value="P-TYPE CATION-TRANSPORTING ATPASE"/>
    <property type="match status" value="1"/>
</dbReference>
<reference evidence="4 5" key="2">
    <citation type="submission" date="2021-10" db="EMBL/GenBank/DDBJ databases">
        <authorList>
            <person name="Piombo E."/>
        </authorList>
    </citation>
    <scope>NUCLEOTIDE SEQUENCE [LARGE SCALE GENOMIC DNA]</scope>
</reference>
<sequence>MLLHRAPAQDPVVTETGFVQDGDLDNEKSLNYDLESVAIGGIDCTSFGVKLSCVLFMTSGVNQAPVNLFITVAYLYFVVAFGLQMAGKPLRMSEINETSTLIITLILVRRQTVAFANCKAISAVFVQPILPTMAIFVNKGGRDQGIGTRILQYGYRLHVLPDSRVPTNGKIIDGATDIDGSMLTGKSMPVLKYVDDLVVAVTIDGYGTNPS</sequence>
<dbReference type="EMBL" id="CABFNO020001527">
    <property type="protein sequence ID" value="CAG9994524.1"/>
    <property type="molecule type" value="Genomic_DNA"/>
</dbReference>
<keyword evidence="2" id="KW-1133">Transmembrane helix</keyword>
<evidence type="ECO:0000259" key="3">
    <source>
        <dbReference type="Pfam" id="PF00122"/>
    </source>
</evidence>
<keyword evidence="5" id="KW-1185">Reference proteome</keyword>
<dbReference type="InterPro" id="IPR059000">
    <property type="entry name" value="ATPase_P-type_domA"/>
</dbReference>
<keyword evidence="2" id="KW-0812">Transmembrane</keyword>
<dbReference type="Proteomes" id="UP000754883">
    <property type="component" value="Unassembled WGS sequence"/>
</dbReference>
<dbReference type="AlphaFoldDB" id="A0A9N9Y968"/>
<dbReference type="Pfam" id="PF00122">
    <property type="entry name" value="E1-E2_ATPase"/>
    <property type="match status" value="1"/>
</dbReference>
<dbReference type="PANTHER" id="PTHR46594">
    <property type="entry name" value="P-TYPE CATION-TRANSPORTING ATPASE"/>
    <property type="match status" value="1"/>
</dbReference>
<keyword evidence="1" id="KW-0479">Metal-binding</keyword>
<dbReference type="SUPFAM" id="SSF81653">
    <property type="entry name" value="Calcium ATPase, transduction domain A"/>
    <property type="match status" value="1"/>
</dbReference>
<gene>
    <name evidence="4" type="ORF">CBYS24578_00013480</name>
</gene>
<comment type="caution">
    <text evidence="4">The sequence shown here is derived from an EMBL/GenBank/DDBJ whole genome shotgun (WGS) entry which is preliminary data.</text>
</comment>
<dbReference type="OrthoDB" id="3796877at2759"/>
<evidence type="ECO:0000256" key="2">
    <source>
        <dbReference type="SAM" id="Phobius"/>
    </source>
</evidence>
<protein>
    <recommendedName>
        <fullName evidence="3">P-type ATPase A domain-containing protein</fullName>
    </recommendedName>
</protein>
<feature type="domain" description="P-type ATPase A" evidence="3">
    <location>
        <begin position="137"/>
        <end position="203"/>
    </location>
</feature>
<organism evidence="4 5">
    <name type="scientific">Clonostachys byssicola</name>
    <dbReference type="NCBI Taxonomy" id="160290"/>
    <lineage>
        <taxon>Eukaryota</taxon>
        <taxon>Fungi</taxon>
        <taxon>Dikarya</taxon>
        <taxon>Ascomycota</taxon>
        <taxon>Pezizomycotina</taxon>
        <taxon>Sordariomycetes</taxon>
        <taxon>Hypocreomycetidae</taxon>
        <taxon>Hypocreales</taxon>
        <taxon>Bionectriaceae</taxon>
        <taxon>Clonostachys</taxon>
    </lineage>
</organism>
<evidence type="ECO:0000256" key="1">
    <source>
        <dbReference type="ARBA" id="ARBA00022723"/>
    </source>
</evidence>
<evidence type="ECO:0000313" key="5">
    <source>
        <dbReference type="Proteomes" id="UP000754883"/>
    </source>
</evidence>
<dbReference type="InterPro" id="IPR008250">
    <property type="entry name" value="ATPase_P-typ_transduc_dom_A_sf"/>
</dbReference>
<reference evidence="5" key="1">
    <citation type="submission" date="2019-06" db="EMBL/GenBank/DDBJ databases">
        <authorList>
            <person name="Broberg M."/>
        </authorList>
    </citation>
    <scope>NUCLEOTIDE SEQUENCE [LARGE SCALE GENOMIC DNA]</scope>
</reference>
<feature type="transmembrane region" description="Helical" evidence="2">
    <location>
        <begin position="64"/>
        <end position="83"/>
    </location>
</feature>
<dbReference type="GO" id="GO:0046872">
    <property type="term" value="F:metal ion binding"/>
    <property type="evidence" value="ECO:0007669"/>
    <property type="project" value="UniProtKB-KW"/>
</dbReference>
<evidence type="ECO:0000313" key="4">
    <source>
        <dbReference type="EMBL" id="CAG9994524.1"/>
    </source>
</evidence>
<keyword evidence="2" id="KW-0472">Membrane</keyword>